<evidence type="ECO:0000313" key="9">
    <source>
        <dbReference type="Proteomes" id="UP000326565"/>
    </source>
</evidence>
<dbReference type="PIRSF" id="PIRSF001221">
    <property type="entry name" value="Amidase_fungi"/>
    <property type="match status" value="1"/>
</dbReference>
<dbReference type="InterPro" id="IPR020556">
    <property type="entry name" value="Amidase_CS"/>
</dbReference>
<feature type="domain" description="Amidase" evidence="7">
    <location>
        <begin position="83"/>
        <end position="554"/>
    </location>
</feature>
<feature type="active site" description="Acyl-ester intermediate" evidence="5">
    <location>
        <position position="247"/>
    </location>
</feature>
<dbReference type="Gene3D" id="3.90.1300.10">
    <property type="entry name" value="Amidase signature (AS) domain"/>
    <property type="match status" value="1"/>
</dbReference>
<proteinExistence type="inferred from homology"/>
<organism evidence="8 9">
    <name type="scientific">Aspergillus leporis</name>
    <dbReference type="NCBI Taxonomy" id="41062"/>
    <lineage>
        <taxon>Eukaryota</taxon>
        <taxon>Fungi</taxon>
        <taxon>Dikarya</taxon>
        <taxon>Ascomycota</taxon>
        <taxon>Pezizomycotina</taxon>
        <taxon>Eurotiomycetes</taxon>
        <taxon>Eurotiomycetidae</taxon>
        <taxon>Eurotiales</taxon>
        <taxon>Aspergillaceae</taxon>
        <taxon>Aspergillus</taxon>
        <taxon>Aspergillus subgen. Circumdati</taxon>
    </lineage>
</organism>
<feature type="active site" description="Charge relay system" evidence="5">
    <location>
        <position position="223"/>
    </location>
</feature>
<dbReference type="PANTHER" id="PTHR46072">
    <property type="entry name" value="AMIDASE-RELATED-RELATED"/>
    <property type="match status" value="1"/>
</dbReference>
<comment type="similarity">
    <text evidence="2">Belongs to the amidase family.</text>
</comment>
<feature type="binding site" evidence="6">
    <location>
        <begin position="244"/>
        <end position="247"/>
    </location>
    <ligand>
        <name>substrate</name>
    </ligand>
</feature>
<sequence>MMAYKEASPSAWEAAATAKRQAILNAIPAKWRIHDPLPHCTEVRDVTGNYIRRLLTTREIEITETDAVGIIEQTTSGNWTAVEVAEAFCHRAALAHQFVSCLHEVFFEAAIETARQLDAYFVKNKKPMGPLHGLPVSLKDQFHVRGIETTMGYVGWIGTFEGQKEDPRKGVAESELVRELWNLGAILYCKTSVPVTLMSGETANHIIQYTSNPRNRHLSSGGSSGGEGALIALRGSPAGFGTDIGGSIRVPAAFNGVYGLRPSSGRLPYEGAANTMDGQNTILSVVGPMATTPRSLRLLLKAIISQEPWNYDPLALELPWRDVLESKTRKLIWQSGTSKSLAFAIMRHDGVVQPHPPVKRALYMIEQTLRRQGHKVIDWNPPSHEKANELAHKAYNLDGGADLLSHLALSGETPIAQCLTKAGDHMNAAEIAKLNVEKRQYQKAYLDYWRSTVALTDTGRPVDGLFCAVAPHAAVIPGQYRHVGYTTFVNVLDYPSVAIPVTYADKEVDPKESRTDFLSEKDKEIFSDYDPEIYDGAPVGLQLVGQRLQEERLLALAEYVSEVL</sequence>
<protein>
    <recommendedName>
        <fullName evidence="3">amidase</fullName>
        <ecNumber evidence="3">3.5.1.4</ecNumber>
    </recommendedName>
</protein>
<evidence type="ECO:0000259" key="7">
    <source>
        <dbReference type="Pfam" id="PF01425"/>
    </source>
</evidence>
<dbReference type="Proteomes" id="UP000326565">
    <property type="component" value="Unassembled WGS sequence"/>
</dbReference>
<accession>A0A5N5XCI7</accession>
<name>A0A5N5XCI7_9EURO</name>
<dbReference type="EC" id="3.5.1.4" evidence="3"/>
<reference evidence="8 9" key="1">
    <citation type="submission" date="2019-04" db="EMBL/GenBank/DDBJ databases">
        <title>Friends and foes A comparative genomics study of 23 Aspergillus species from section Flavi.</title>
        <authorList>
            <consortium name="DOE Joint Genome Institute"/>
            <person name="Kjaerbolling I."/>
            <person name="Vesth T."/>
            <person name="Frisvad J.C."/>
            <person name="Nybo J.L."/>
            <person name="Theobald S."/>
            <person name="Kildgaard S."/>
            <person name="Isbrandt T."/>
            <person name="Kuo A."/>
            <person name="Sato A."/>
            <person name="Lyhne E.K."/>
            <person name="Kogle M.E."/>
            <person name="Wiebenga A."/>
            <person name="Kun R.S."/>
            <person name="Lubbers R.J."/>
            <person name="Makela M.R."/>
            <person name="Barry K."/>
            <person name="Chovatia M."/>
            <person name="Clum A."/>
            <person name="Daum C."/>
            <person name="Haridas S."/>
            <person name="He G."/>
            <person name="LaButti K."/>
            <person name="Lipzen A."/>
            <person name="Mondo S."/>
            <person name="Riley R."/>
            <person name="Salamov A."/>
            <person name="Simmons B.A."/>
            <person name="Magnuson J.K."/>
            <person name="Henrissat B."/>
            <person name="Mortensen U.H."/>
            <person name="Larsen T.O."/>
            <person name="Devries R.P."/>
            <person name="Grigoriev I.V."/>
            <person name="Machida M."/>
            <person name="Baker S.E."/>
            <person name="Andersen M.R."/>
        </authorList>
    </citation>
    <scope>NUCLEOTIDE SEQUENCE [LARGE SCALE GENOMIC DNA]</scope>
    <source>
        <strain evidence="8 9">CBS 151.66</strain>
    </source>
</reference>
<dbReference type="EMBL" id="ML732158">
    <property type="protein sequence ID" value="KAB8078473.1"/>
    <property type="molecule type" value="Genomic_DNA"/>
</dbReference>
<gene>
    <name evidence="8" type="ORF">BDV29DRAFT_166430</name>
</gene>
<evidence type="ECO:0000256" key="2">
    <source>
        <dbReference type="ARBA" id="ARBA00009199"/>
    </source>
</evidence>
<evidence type="ECO:0000313" key="8">
    <source>
        <dbReference type="EMBL" id="KAB8078473.1"/>
    </source>
</evidence>
<dbReference type="GO" id="GO:0004040">
    <property type="term" value="F:amidase activity"/>
    <property type="evidence" value="ECO:0007669"/>
    <property type="project" value="UniProtKB-EC"/>
</dbReference>
<comment type="catalytic activity">
    <reaction evidence="1">
        <text>a monocarboxylic acid amide + H2O = a monocarboxylate + NH4(+)</text>
        <dbReference type="Rhea" id="RHEA:12020"/>
        <dbReference type="ChEBI" id="CHEBI:15377"/>
        <dbReference type="ChEBI" id="CHEBI:28938"/>
        <dbReference type="ChEBI" id="CHEBI:35757"/>
        <dbReference type="ChEBI" id="CHEBI:83628"/>
        <dbReference type="EC" id="3.5.1.4"/>
    </reaction>
</comment>
<dbReference type="AlphaFoldDB" id="A0A5N5XCI7"/>
<dbReference type="OrthoDB" id="6428749at2759"/>
<feature type="binding site" evidence="6">
    <location>
        <position position="197"/>
    </location>
    <ligand>
        <name>substrate</name>
    </ligand>
</feature>
<evidence type="ECO:0000256" key="6">
    <source>
        <dbReference type="PIRSR" id="PIRSR001221-2"/>
    </source>
</evidence>
<feature type="active site" description="Charge relay system" evidence="5">
    <location>
        <position position="139"/>
    </location>
</feature>
<dbReference type="PROSITE" id="PS00571">
    <property type="entry name" value="AMIDASES"/>
    <property type="match status" value="1"/>
</dbReference>
<dbReference type="PANTHER" id="PTHR46072:SF7">
    <property type="entry name" value="AMIDASE"/>
    <property type="match status" value="1"/>
</dbReference>
<evidence type="ECO:0000256" key="4">
    <source>
        <dbReference type="ARBA" id="ARBA00022801"/>
    </source>
</evidence>
<dbReference type="Pfam" id="PF01425">
    <property type="entry name" value="Amidase"/>
    <property type="match status" value="1"/>
</dbReference>
<evidence type="ECO:0000256" key="5">
    <source>
        <dbReference type="PIRSR" id="PIRSR001221-1"/>
    </source>
</evidence>
<dbReference type="InterPro" id="IPR036928">
    <property type="entry name" value="AS_sf"/>
</dbReference>
<dbReference type="SUPFAM" id="SSF75304">
    <property type="entry name" value="Amidase signature (AS) enzymes"/>
    <property type="match status" value="1"/>
</dbReference>
<dbReference type="InterPro" id="IPR023631">
    <property type="entry name" value="Amidase_dom"/>
</dbReference>
<feature type="binding site" evidence="6">
    <location>
        <position position="223"/>
    </location>
    <ligand>
        <name>substrate</name>
    </ligand>
</feature>
<keyword evidence="4" id="KW-0378">Hydrolase</keyword>
<evidence type="ECO:0000256" key="3">
    <source>
        <dbReference type="ARBA" id="ARBA00012922"/>
    </source>
</evidence>
<evidence type="ECO:0000256" key="1">
    <source>
        <dbReference type="ARBA" id="ARBA00001311"/>
    </source>
</evidence>
<keyword evidence="9" id="KW-1185">Reference proteome</keyword>